<dbReference type="InParanoid" id="A0A2J7Q862"/>
<dbReference type="Proteomes" id="UP000235965">
    <property type="component" value="Unassembled WGS sequence"/>
</dbReference>
<proteinExistence type="predicted"/>
<protein>
    <submittedName>
        <fullName evidence="1">Uncharacterized protein</fullName>
    </submittedName>
</protein>
<evidence type="ECO:0000313" key="2">
    <source>
        <dbReference type="Proteomes" id="UP000235965"/>
    </source>
</evidence>
<dbReference type="EMBL" id="NEVH01016978">
    <property type="protein sequence ID" value="PNF24771.1"/>
    <property type="molecule type" value="Genomic_DNA"/>
</dbReference>
<reference evidence="1 2" key="1">
    <citation type="submission" date="2017-12" db="EMBL/GenBank/DDBJ databases">
        <title>Hemimetabolous genomes reveal molecular basis of termite eusociality.</title>
        <authorList>
            <person name="Harrison M.C."/>
            <person name="Jongepier E."/>
            <person name="Robertson H.M."/>
            <person name="Arning N."/>
            <person name="Bitard-Feildel T."/>
            <person name="Chao H."/>
            <person name="Childers C.P."/>
            <person name="Dinh H."/>
            <person name="Doddapaneni H."/>
            <person name="Dugan S."/>
            <person name="Gowin J."/>
            <person name="Greiner C."/>
            <person name="Han Y."/>
            <person name="Hu H."/>
            <person name="Hughes D.S.T."/>
            <person name="Huylmans A.-K."/>
            <person name="Kemena C."/>
            <person name="Kremer L.P.M."/>
            <person name="Lee S.L."/>
            <person name="Lopez-Ezquerra A."/>
            <person name="Mallet L."/>
            <person name="Monroy-Kuhn J.M."/>
            <person name="Moser A."/>
            <person name="Murali S.C."/>
            <person name="Muzny D.M."/>
            <person name="Otani S."/>
            <person name="Piulachs M.-D."/>
            <person name="Poelchau M."/>
            <person name="Qu J."/>
            <person name="Schaub F."/>
            <person name="Wada-Katsumata A."/>
            <person name="Worley K.C."/>
            <person name="Xie Q."/>
            <person name="Ylla G."/>
            <person name="Poulsen M."/>
            <person name="Gibbs R.A."/>
            <person name="Schal C."/>
            <person name="Richards S."/>
            <person name="Belles X."/>
            <person name="Korb J."/>
            <person name="Bornberg-Bauer E."/>
        </authorList>
    </citation>
    <scope>NUCLEOTIDE SEQUENCE [LARGE SCALE GENOMIC DNA]</scope>
    <source>
        <tissue evidence="1">Whole body</tissue>
    </source>
</reference>
<gene>
    <name evidence="1" type="ORF">B7P43_G16631</name>
</gene>
<organism evidence="1 2">
    <name type="scientific">Cryptotermes secundus</name>
    <dbReference type="NCBI Taxonomy" id="105785"/>
    <lineage>
        <taxon>Eukaryota</taxon>
        <taxon>Metazoa</taxon>
        <taxon>Ecdysozoa</taxon>
        <taxon>Arthropoda</taxon>
        <taxon>Hexapoda</taxon>
        <taxon>Insecta</taxon>
        <taxon>Pterygota</taxon>
        <taxon>Neoptera</taxon>
        <taxon>Polyneoptera</taxon>
        <taxon>Dictyoptera</taxon>
        <taxon>Blattodea</taxon>
        <taxon>Blattoidea</taxon>
        <taxon>Termitoidae</taxon>
        <taxon>Kalotermitidae</taxon>
        <taxon>Cryptotermitinae</taxon>
        <taxon>Cryptotermes</taxon>
    </lineage>
</organism>
<comment type="caution">
    <text evidence="1">The sequence shown here is derived from an EMBL/GenBank/DDBJ whole genome shotgun (WGS) entry which is preliminary data.</text>
</comment>
<evidence type="ECO:0000313" key="1">
    <source>
        <dbReference type="EMBL" id="PNF24771.1"/>
    </source>
</evidence>
<sequence>MKAYGGVDVQIHISLTLALAGGEWSASCRDCFTPGTHCIGGWVGLRASLNDVKRKFFTLPGLKLGPLGHLAHSQLLYQLSYPGS</sequence>
<name>A0A2J7Q862_9NEOP</name>
<dbReference type="AlphaFoldDB" id="A0A2J7Q862"/>
<accession>A0A2J7Q862</accession>
<keyword evidence="2" id="KW-1185">Reference proteome</keyword>